<dbReference type="InterPro" id="IPR026845">
    <property type="entry name" value="NXPH/NXPE"/>
</dbReference>
<dbReference type="Ensembl" id="ENSSMRT00000032399.1">
    <property type="protein sequence ID" value="ENSSMRP00000027752.1"/>
    <property type="gene ID" value="ENSSMRG00000021392.1"/>
</dbReference>
<dbReference type="GeneTree" id="ENSGT00950000182866"/>
<feature type="domain" description="NXPE C-terminal" evidence="2">
    <location>
        <begin position="313"/>
        <end position="540"/>
    </location>
</feature>
<evidence type="ECO:0000313" key="4">
    <source>
        <dbReference type="Proteomes" id="UP000694421"/>
    </source>
</evidence>
<reference evidence="3" key="2">
    <citation type="submission" date="2025-09" db="UniProtKB">
        <authorList>
            <consortium name="Ensembl"/>
        </authorList>
    </citation>
    <scope>IDENTIFICATION</scope>
</reference>
<keyword evidence="4" id="KW-1185">Reference proteome</keyword>
<dbReference type="SUPFAM" id="SSF81296">
    <property type="entry name" value="E set domains"/>
    <property type="match status" value="1"/>
</dbReference>
<dbReference type="InterPro" id="IPR014756">
    <property type="entry name" value="Ig_E-set"/>
</dbReference>
<dbReference type="InterPro" id="IPR057106">
    <property type="entry name" value="NXPE4_C"/>
</dbReference>
<evidence type="ECO:0000256" key="1">
    <source>
        <dbReference type="ARBA" id="ARBA00005431"/>
    </source>
</evidence>
<evidence type="ECO:0000259" key="2">
    <source>
        <dbReference type="Pfam" id="PF24536"/>
    </source>
</evidence>
<dbReference type="AlphaFoldDB" id="A0A8D0E9Q4"/>
<dbReference type="PANTHER" id="PTHR16165:SF3">
    <property type="entry name" value="NXPE FAMILY MEMBER 1"/>
    <property type="match status" value="1"/>
</dbReference>
<dbReference type="Pfam" id="PF24536">
    <property type="entry name" value="NXPE4_C"/>
    <property type="match status" value="1"/>
</dbReference>
<sequence length="540" mass="62214">GSHENQPNKNLLQIIFFKLQSGLLHMKTSQIQNIFKAREINGNNNQANNIFPRLIRYRNPETMGKISHSSLDKLMPHRTFTDINTSTSAKNSRATVVNHKDAYCVGEQLLVQLDVYDWRGRRKEYGGDFLRARISSSRLQAGASGLITDLRNGTYLVNFTLFWEGTIKVSLLLMHPSEGVSALWAARKKGYDKIAFTGKFLNGTSEVLTECGFAMNTTAELCKYVDERDQEAFYCMKPSKVPCEAFIQLKSQNTPISYVTPLEQSLFQRCFFNSQIVMNYVKLRIQVLMCNKEKCKLEMNSSSPSGFVWQNQWHPAYCSVPRINTVDQINTCLKGKLIYLMGDSTLRQWLEYLTQTLRGVFPFLKTPQCHIFVSKGNLFAVNIARNIQIHWKKHGHPLVTVIEYMTMDHNYIAREIDSIAGDKDTAIVVCLGQHFRPFPIELFIRRMINVREAVQRLFLRSPETKFIIKSENTREIDVDLERFGDFHGYTQMLAVKDIFRGLNVRFIDAWDMTIAYGTMAVHPPYHVVENQINLFLSYIC</sequence>
<dbReference type="Proteomes" id="UP000694421">
    <property type="component" value="Unplaced"/>
</dbReference>
<name>A0A8D0E9Q4_SALMN</name>
<dbReference type="PANTHER" id="PTHR16165">
    <property type="entry name" value="NXPE FAMILY MEMBER"/>
    <property type="match status" value="1"/>
</dbReference>
<protein>
    <recommendedName>
        <fullName evidence="2">NXPE C-terminal domain-containing protein</fullName>
    </recommendedName>
</protein>
<reference evidence="3" key="1">
    <citation type="submission" date="2025-08" db="UniProtKB">
        <authorList>
            <consortium name="Ensembl"/>
        </authorList>
    </citation>
    <scope>IDENTIFICATION</scope>
</reference>
<dbReference type="OMA" id="TREMHSD"/>
<evidence type="ECO:0000313" key="3">
    <source>
        <dbReference type="Ensembl" id="ENSSMRP00000027752.1"/>
    </source>
</evidence>
<comment type="similarity">
    <text evidence="1">Belongs to the NXPE family.</text>
</comment>
<proteinExistence type="inferred from homology"/>
<organism evidence="3 4">
    <name type="scientific">Salvator merianae</name>
    <name type="common">Argentine black and white tegu</name>
    <name type="synonym">Tupinambis merianae</name>
    <dbReference type="NCBI Taxonomy" id="96440"/>
    <lineage>
        <taxon>Eukaryota</taxon>
        <taxon>Metazoa</taxon>
        <taxon>Chordata</taxon>
        <taxon>Craniata</taxon>
        <taxon>Vertebrata</taxon>
        <taxon>Euteleostomi</taxon>
        <taxon>Lepidosauria</taxon>
        <taxon>Squamata</taxon>
        <taxon>Bifurcata</taxon>
        <taxon>Unidentata</taxon>
        <taxon>Episquamata</taxon>
        <taxon>Laterata</taxon>
        <taxon>Teiioidea</taxon>
        <taxon>Teiidae</taxon>
        <taxon>Salvator</taxon>
    </lineage>
</organism>
<dbReference type="Pfam" id="PF06312">
    <property type="entry name" value="Neurexophilin"/>
    <property type="match status" value="1"/>
</dbReference>
<accession>A0A8D0E9Q4</accession>